<dbReference type="Gene3D" id="1.10.10.60">
    <property type="entry name" value="Homeodomain-like"/>
    <property type="match status" value="1"/>
</dbReference>
<evidence type="ECO:0000259" key="4">
    <source>
        <dbReference type="PROSITE" id="PS01124"/>
    </source>
</evidence>
<dbReference type="AlphaFoldDB" id="A0A367V1J6"/>
<organism evidence="5 6">
    <name type="scientific">Thalassospira profundimaris</name>
    <dbReference type="NCBI Taxonomy" id="502049"/>
    <lineage>
        <taxon>Bacteria</taxon>
        <taxon>Pseudomonadati</taxon>
        <taxon>Pseudomonadota</taxon>
        <taxon>Alphaproteobacteria</taxon>
        <taxon>Rhodospirillales</taxon>
        <taxon>Thalassospiraceae</taxon>
        <taxon>Thalassospira</taxon>
    </lineage>
</organism>
<dbReference type="PROSITE" id="PS01124">
    <property type="entry name" value="HTH_ARAC_FAMILY_2"/>
    <property type="match status" value="1"/>
</dbReference>
<accession>A0A367V1J6</accession>
<dbReference type="GO" id="GO:0003700">
    <property type="term" value="F:DNA-binding transcription factor activity"/>
    <property type="evidence" value="ECO:0007669"/>
    <property type="project" value="InterPro"/>
</dbReference>
<keyword evidence="1" id="KW-0805">Transcription regulation</keyword>
<dbReference type="InterPro" id="IPR009057">
    <property type="entry name" value="Homeodomain-like_sf"/>
</dbReference>
<protein>
    <submittedName>
        <fullName evidence="5">AraC family transcriptional regulator</fullName>
    </submittedName>
</protein>
<sequence>MHYSMRQYRAEAESHSHSDFHQIIISDLGRLEMEVEGRGGEVFGRQMAFVEAGKTHAYRAEGLNRFLVLDLNTDLARRTGLEALWYRHGGASTYLEVRTGHQQGLVGLLGHLSAANEDVCPDGLECLKTLLLRSQRASGLGAFASQALPSRLLRVMAWAEARLGEDITIADLAAVATQSESSLFEAFQKYVGTSPMRWLTEQRLEMAMALLRDQDVSLSMSDLASVVGFSDQSAFSRAFSRRFGCSPRAAKRSAHGLTY</sequence>
<evidence type="ECO:0000256" key="1">
    <source>
        <dbReference type="ARBA" id="ARBA00023015"/>
    </source>
</evidence>
<dbReference type="SMART" id="SM00342">
    <property type="entry name" value="HTH_ARAC"/>
    <property type="match status" value="1"/>
</dbReference>
<evidence type="ECO:0000313" key="6">
    <source>
        <dbReference type="Proteomes" id="UP000253061"/>
    </source>
</evidence>
<dbReference type="InterPro" id="IPR050204">
    <property type="entry name" value="AraC_XylS_family_regulators"/>
</dbReference>
<keyword evidence="3" id="KW-0804">Transcription</keyword>
<name>A0A367V1J6_9PROT</name>
<dbReference type="Proteomes" id="UP000253061">
    <property type="component" value="Unassembled WGS sequence"/>
</dbReference>
<keyword evidence="2" id="KW-0238">DNA-binding</keyword>
<evidence type="ECO:0000313" key="5">
    <source>
        <dbReference type="EMBL" id="RCK19027.1"/>
    </source>
</evidence>
<dbReference type="InterPro" id="IPR018062">
    <property type="entry name" value="HTH_AraC-typ_CS"/>
</dbReference>
<dbReference type="InterPro" id="IPR020449">
    <property type="entry name" value="Tscrpt_reg_AraC-type_HTH"/>
</dbReference>
<dbReference type="RefSeq" id="WP_062957862.1">
    <property type="nucleotide sequence ID" value="NZ_JPWB01000013.1"/>
</dbReference>
<dbReference type="PANTHER" id="PTHR46796:SF10">
    <property type="entry name" value="TRANSCRIPTIONAL ACTIVATOR FEAR"/>
    <property type="match status" value="1"/>
</dbReference>
<dbReference type="InterPro" id="IPR018060">
    <property type="entry name" value="HTH_AraC"/>
</dbReference>
<evidence type="ECO:0000256" key="2">
    <source>
        <dbReference type="ARBA" id="ARBA00023125"/>
    </source>
</evidence>
<dbReference type="PROSITE" id="PS00041">
    <property type="entry name" value="HTH_ARAC_FAMILY_1"/>
    <property type="match status" value="1"/>
</dbReference>
<evidence type="ECO:0000256" key="3">
    <source>
        <dbReference type="ARBA" id="ARBA00023163"/>
    </source>
</evidence>
<feature type="domain" description="HTH araC/xylS-type" evidence="4">
    <location>
        <begin position="153"/>
        <end position="253"/>
    </location>
</feature>
<dbReference type="EMBL" id="JPWB01000013">
    <property type="protein sequence ID" value="RCK19027.1"/>
    <property type="molecule type" value="Genomic_DNA"/>
</dbReference>
<dbReference type="PRINTS" id="PR00032">
    <property type="entry name" value="HTHARAC"/>
</dbReference>
<dbReference type="GO" id="GO:0043565">
    <property type="term" value="F:sequence-specific DNA binding"/>
    <property type="evidence" value="ECO:0007669"/>
    <property type="project" value="InterPro"/>
</dbReference>
<dbReference type="Pfam" id="PF12833">
    <property type="entry name" value="HTH_18"/>
    <property type="match status" value="1"/>
</dbReference>
<proteinExistence type="predicted"/>
<reference evidence="5 6" key="1">
    <citation type="submission" date="2014-07" db="EMBL/GenBank/DDBJ databases">
        <title>Draft genome sequence of Thalassospira profundimaris R8-17.</title>
        <authorList>
            <person name="Lai Q."/>
            <person name="Shao Z."/>
        </authorList>
    </citation>
    <scope>NUCLEOTIDE SEQUENCE [LARGE SCALE GENOMIC DNA]</scope>
    <source>
        <strain evidence="5 6">R8-17</strain>
    </source>
</reference>
<dbReference type="SUPFAM" id="SSF46689">
    <property type="entry name" value="Homeodomain-like"/>
    <property type="match status" value="2"/>
</dbReference>
<comment type="caution">
    <text evidence="5">The sequence shown here is derived from an EMBL/GenBank/DDBJ whole genome shotgun (WGS) entry which is preliminary data.</text>
</comment>
<gene>
    <name evidence="5" type="ORF">TH6_20075</name>
</gene>
<dbReference type="PANTHER" id="PTHR46796">
    <property type="entry name" value="HTH-TYPE TRANSCRIPTIONAL ACTIVATOR RHAS-RELATED"/>
    <property type="match status" value="1"/>
</dbReference>